<name>A0A8E6BBH3_9BACT</name>
<dbReference type="Gene3D" id="3.40.30.10">
    <property type="entry name" value="Glutaredoxin"/>
    <property type="match status" value="1"/>
</dbReference>
<accession>A0A8E6BBH3</accession>
<evidence type="ECO:0000313" key="3">
    <source>
        <dbReference type="Proteomes" id="UP000676194"/>
    </source>
</evidence>
<dbReference type="KEGG" id="tsph:KIH39_12485"/>
<dbReference type="AlphaFoldDB" id="A0A8E6BBH3"/>
<organism evidence="2 3">
    <name type="scientific">Telmatocola sphagniphila</name>
    <dbReference type="NCBI Taxonomy" id="1123043"/>
    <lineage>
        <taxon>Bacteria</taxon>
        <taxon>Pseudomonadati</taxon>
        <taxon>Planctomycetota</taxon>
        <taxon>Planctomycetia</taxon>
        <taxon>Gemmatales</taxon>
        <taxon>Gemmataceae</taxon>
    </lineage>
</organism>
<dbReference type="Proteomes" id="UP000676194">
    <property type="component" value="Chromosome"/>
</dbReference>
<dbReference type="InterPro" id="IPR036249">
    <property type="entry name" value="Thioredoxin-like_sf"/>
</dbReference>
<dbReference type="EMBL" id="CP074694">
    <property type="protein sequence ID" value="QVL34686.1"/>
    <property type="molecule type" value="Genomic_DNA"/>
</dbReference>
<dbReference type="RefSeq" id="WP_213499913.1">
    <property type="nucleotide sequence ID" value="NZ_CP074694.1"/>
</dbReference>
<dbReference type="PROSITE" id="PS51352">
    <property type="entry name" value="THIOREDOXIN_2"/>
    <property type="match status" value="1"/>
</dbReference>
<dbReference type="InterPro" id="IPR013766">
    <property type="entry name" value="Thioredoxin_domain"/>
</dbReference>
<keyword evidence="3" id="KW-1185">Reference proteome</keyword>
<gene>
    <name evidence="2" type="ORF">KIH39_12485</name>
</gene>
<dbReference type="SUPFAM" id="SSF52833">
    <property type="entry name" value="Thioredoxin-like"/>
    <property type="match status" value="1"/>
</dbReference>
<protein>
    <recommendedName>
        <fullName evidence="1">Thioredoxin domain-containing protein</fullName>
    </recommendedName>
</protein>
<evidence type="ECO:0000259" key="1">
    <source>
        <dbReference type="PROSITE" id="PS51352"/>
    </source>
</evidence>
<evidence type="ECO:0000313" key="2">
    <source>
        <dbReference type="EMBL" id="QVL34686.1"/>
    </source>
</evidence>
<sequence>MFATLFASLLLCLDSPSPPVIRLERGQEITWKGTFREEMLRPGVTASRNYSFENRLFVLESHEFGYDVAILTVLKLHAEKDAKSTAKPLSTAKLVLARLTPQGTLLEQTSASLSDNAAKRKERQLKAFIALPPDNLPLPELSMLPNLPDNWMQDGKWDTPEFGRPFRHSKLELIEPLRGARCHVISTQQQSEDWGDTVRGRMTWRIQENIWYSTAHGFSMKMERIFERKDANTSEVTFRTKLNYEHTGQLRYSGRAYDERREEITMAKTLDEDYEKIVDELSKNGPSGFSRILGRIDYYTESQRPLGESLLYREALHSLKRKAEAAIKGHLAPSRPQWVETPSGPLTVNKPIIDFEAENLMSSARENWRLSQAKGKPIVLVYYQPHAGTAEAVLKAGEFLRQDFRARVRIVGMAIGDPIAARKQGDNVPVNFPIINATDLRKAQGIESTPTIVLVDGEGVIRKISVGWGDESLGLLREELGKLIK</sequence>
<reference evidence="2" key="1">
    <citation type="submission" date="2021-05" db="EMBL/GenBank/DDBJ databases">
        <title>Complete genome sequence of the cellulolytic planctomycete Telmatocola sphagniphila SP2T and characterization of the first cellulase from planctomycetes.</title>
        <authorList>
            <person name="Rakitin A.L."/>
            <person name="Beletsky A.V."/>
            <person name="Naumoff D.G."/>
            <person name="Kulichevskaya I.S."/>
            <person name="Mardanov A.V."/>
            <person name="Ravin N.V."/>
            <person name="Dedysh S.N."/>
        </authorList>
    </citation>
    <scope>NUCLEOTIDE SEQUENCE</scope>
    <source>
        <strain evidence="2">SP2T</strain>
    </source>
</reference>
<proteinExistence type="predicted"/>
<feature type="domain" description="Thioredoxin" evidence="1">
    <location>
        <begin position="346"/>
        <end position="485"/>
    </location>
</feature>